<feature type="transmembrane region" description="Helical" evidence="9">
    <location>
        <begin position="87"/>
        <end position="104"/>
    </location>
</feature>
<feature type="active site" evidence="9">
    <location>
        <position position="136"/>
    </location>
</feature>
<keyword evidence="5 9" id="KW-0064">Aspartyl protease</keyword>
<dbReference type="Pfam" id="PF01252">
    <property type="entry name" value="Peptidase_A8"/>
    <property type="match status" value="1"/>
</dbReference>
<proteinExistence type="inferred from homology"/>
<comment type="caution">
    <text evidence="11">The sequence shown here is derived from an EMBL/GenBank/DDBJ whole genome shotgun (WGS) entry which is preliminary data.</text>
</comment>
<keyword evidence="2 9" id="KW-1003">Cell membrane</keyword>
<dbReference type="Proteomes" id="UP001235840">
    <property type="component" value="Unassembled WGS sequence"/>
</dbReference>
<keyword evidence="6 9" id="KW-0378">Hydrolase</keyword>
<gene>
    <name evidence="9" type="primary">lspA</name>
    <name evidence="11" type="ORF">J2S11_000533</name>
</gene>
<comment type="pathway">
    <text evidence="9">Protein modification; lipoprotein biosynthesis (signal peptide cleavage).</text>
</comment>
<dbReference type="HAMAP" id="MF_00161">
    <property type="entry name" value="LspA"/>
    <property type="match status" value="1"/>
</dbReference>
<evidence type="ECO:0000256" key="10">
    <source>
        <dbReference type="RuleBase" id="RU004181"/>
    </source>
</evidence>
<dbReference type="RefSeq" id="WP_307390543.1">
    <property type="nucleotide sequence ID" value="NZ_BAAADK010000018.1"/>
</dbReference>
<evidence type="ECO:0000256" key="1">
    <source>
        <dbReference type="ARBA" id="ARBA00006139"/>
    </source>
</evidence>
<dbReference type="NCBIfam" id="TIGR00077">
    <property type="entry name" value="lspA"/>
    <property type="match status" value="1"/>
</dbReference>
<comment type="subcellular location">
    <subcellularLocation>
        <location evidence="9">Cell membrane</location>
        <topology evidence="9">Multi-pass membrane protein</topology>
    </subcellularLocation>
</comment>
<dbReference type="GO" id="GO:0004190">
    <property type="term" value="F:aspartic-type endopeptidase activity"/>
    <property type="evidence" value="ECO:0007669"/>
    <property type="project" value="UniProtKB-EC"/>
</dbReference>
<evidence type="ECO:0000313" key="12">
    <source>
        <dbReference type="Proteomes" id="UP001235840"/>
    </source>
</evidence>
<comment type="similarity">
    <text evidence="1 9 10">Belongs to the peptidase A8 family.</text>
</comment>
<feature type="transmembrane region" description="Helical" evidence="9">
    <location>
        <begin position="131"/>
        <end position="152"/>
    </location>
</feature>
<feature type="transmembrane region" description="Helical" evidence="9">
    <location>
        <begin position="60"/>
        <end position="78"/>
    </location>
</feature>
<keyword evidence="12" id="KW-1185">Reference proteome</keyword>
<evidence type="ECO:0000256" key="3">
    <source>
        <dbReference type="ARBA" id="ARBA00022670"/>
    </source>
</evidence>
<evidence type="ECO:0000256" key="5">
    <source>
        <dbReference type="ARBA" id="ARBA00022750"/>
    </source>
</evidence>
<dbReference type="PRINTS" id="PR00781">
    <property type="entry name" value="LIPOSIGPTASE"/>
</dbReference>
<keyword evidence="3 9" id="KW-0645">Protease</keyword>
<evidence type="ECO:0000256" key="9">
    <source>
        <dbReference type="HAMAP-Rule" id="MF_00161"/>
    </source>
</evidence>
<evidence type="ECO:0000256" key="2">
    <source>
        <dbReference type="ARBA" id="ARBA00022475"/>
    </source>
</evidence>
<evidence type="ECO:0000256" key="8">
    <source>
        <dbReference type="ARBA" id="ARBA00023136"/>
    </source>
</evidence>
<keyword evidence="7 9" id="KW-1133">Transmembrane helix</keyword>
<evidence type="ECO:0000256" key="4">
    <source>
        <dbReference type="ARBA" id="ARBA00022692"/>
    </source>
</evidence>
<name>A0ABT9VUH2_9BACI</name>
<dbReference type="InterPro" id="IPR001872">
    <property type="entry name" value="Peptidase_A8"/>
</dbReference>
<keyword evidence="4 9" id="KW-0812">Transmembrane</keyword>
<evidence type="ECO:0000256" key="7">
    <source>
        <dbReference type="ARBA" id="ARBA00022989"/>
    </source>
</evidence>
<keyword evidence="8 9" id="KW-0472">Membrane</keyword>
<organism evidence="11 12">
    <name type="scientific">Caldalkalibacillus horti</name>
    <dbReference type="NCBI Taxonomy" id="77523"/>
    <lineage>
        <taxon>Bacteria</taxon>
        <taxon>Bacillati</taxon>
        <taxon>Bacillota</taxon>
        <taxon>Bacilli</taxon>
        <taxon>Bacillales</taxon>
        <taxon>Bacillaceae</taxon>
        <taxon>Caldalkalibacillus</taxon>
    </lineage>
</organism>
<protein>
    <recommendedName>
        <fullName evidence="9">Lipoprotein signal peptidase</fullName>
        <ecNumber evidence="9">3.4.23.36</ecNumber>
    </recommendedName>
    <alternativeName>
        <fullName evidence="9">Prolipoprotein signal peptidase</fullName>
    </alternativeName>
    <alternativeName>
        <fullName evidence="9">Signal peptidase II</fullName>
        <shortName evidence="9">SPase II</shortName>
    </alternativeName>
</protein>
<dbReference type="PANTHER" id="PTHR33695:SF1">
    <property type="entry name" value="LIPOPROTEIN SIGNAL PEPTIDASE"/>
    <property type="match status" value="1"/>
</dbReference>
<reference evidence="11 12" key="1">
    <citation type="submission" date="2023-07" db="EMBL/GenBank/DDBJ databases">
        <title>Genomic Encyclopedia of Type Strains, Phase IV (KMG-IV): sequencing the most valuable type-strain genomes for metagenomic binning, comparative biology and taxonomic classification.</title>
        <authorList>
            <person name="Goeker M."/>
        </authorList>
    </citation>
    <scope>NUCLEOTIDE SEQUENCE [LARGE SCALE GENOMIC DNA]</scope>
    <source>
        <strain evidence="11 12">DSM 12751</strain>
    </source>
</reference>
<accession>A0ABT9VUH2</accession>
<comment type="catalytic activity">
    <reaction evidence="9">
        <text>Release of signal peptides from bacterial membrane prolipoproteins. Hydrolyzes -Xaa-Yaa-Zaa-|-(S,diacylglyceryl)Cys-, in which Xaa is hydrophobic (preferably Leu), and Yaa (Ala or Ser) and Zaa (Gly or Ala) have small, neutral side chains.</text>
        <dbReference type="EC" id="3.4.23.36"/>
    </reaction>
</comment>
<evidence type="ECO:0000256" key="6">
    <source>
        <dbReference type="ARBA" id="ARBA00022801"/>
    </source>
</evidence>
<dbReference type="EC" id="3.4.23.36" evidence="9"/>
<dbReference type="EMBL" id="JAUSTY010000002">
    <property type="protein sequence ID" value="MDQ0164633.1"/>
    <property type="molecule type" value="Genomic_DNA"/>
</dbReference>
<feature type="active site" evidence="9">
    <location>
        <position position="114"/>
    </location>
</feature>
<dbReference type="PANTHER" id="PTHR33695">
    <property type="entry name" value="LIPOPROTEIN SIGNAL PEPTIDASE"/>
    <property type="match status" value="1"/>
</dbReference>
<evidence type="ECO:0000313" key="11">
    <source>
        <dbReference type="EMBL" id="MDQ0164633.1"/>
    </source>
</evidence>
<comment type="function">
    <text evidence="9">This protein specifically catalyzes the removal of signal peptides from prolipoproteins.</text>
</comment>
<sequence>MVVFYFILVGIVIALDQWSKWLVLTKMSLRESIPIIDEVLYLTSHRNKGAAFGILQDQRWFFIIVTSVVIIAIAYVLIRHRSSLRGLVSWSLALILGGAIGNYIDRVRFGEVVDFVDVKISLFSFYYDFPIFNIADSALVIGVGLLLLDTIIDMIKEKKEKKAAISE</sequence>
<comment type="caution">
    <text evidence="9">Lacks conserved residue(s) required for the propagation of feature annotation.</text>
</comment>